<reference evidence="2" key="1">
    <citation type="submission" date="2016-11" db="UniProtKB">
        <authorList>
            <consortium name="WormBaseParasite"/>
        </authorList>
    </citation>
    <scope>IDENTIFICATION</scope>
    <source>
        <strain evidence="2">KR3021</strain>
    </source>
</reference>
<evidence type="ECO:0000313" key="1">
    <source>
        <dbReference type="Proteomes" id="UP000095286"/>
    </source>
</evidence>
<evidence type="ECO:0000313" key="2">
    <source>
        <dbReference type="WBParaSite" id="RSKR_0000460400.1"/>
    </source>
</evidence>
<proteinExistence type="predicted"/>
<sequence length="236" mass="27150">MQNPNNAQPPKNLLEQMFKDPQLPPNYLNESNVLRYFCQPSNCFYDRTSCNAMLLMQHNHPSMEDVSIFDKLSTMVGVQYILVDHSPPLFLICKHYRASINEFTPQAYYYILNGACYQCPDLYTMVQSRLIGAIDPLRNALNEIMDMSQFNVTKGYSWEFKNKKDSGEADKDEEYEDPLQARSTNFQSKRTEQLLNMLFNKFPMIIPAPVVPALPAEAQPKPVLNNEDGMNVEPMS</sequence>
<name>A0AC35TUT2_9BILA</name>
<protein>
    <submittedName>
        <fullName evidence="2">Mediator of RNA polymerase II transcription subunit 6</fullName>
    </submittedName>
</protein>
<dbReference type="Proteomes" id="UP000095286">
    <property type="component" value="Unplaced"/>
</dbReference>
<organism evidence="1 2">
    <name type="scientific">Rhabditophanes sp. KR3021</name>
    <dbReference type="NCBI Taxonomy" id="114890"/>
    <lineage>
        <taxon>Eukaryota</taxon>
        <taxon>Metazoa</taxon>
        <taxon>Ecdysozoa</taxon>
        <taxon>Nematoda</taxon>
        <taxon>Chromadorea</taxon>
        <taxon>Rhabditida</taxon>
        <taxon>Tylenchina</taxon>
        <taxon>Panagrolaimomorpha</taxon>
        <taxon>Strongyloidoidea</taxon>
        <taxon>Alloionematidae</taxon>
        <taxon>Rhabditophanes</taxon>
    </lineage>
</organism>
<accession>A0AC35TUT2</accession>
<dbReference type="WBParaSite" id="RSKR_0000460400.1">
    <property type="protein sequence ID" value="RSKR_0000460400.1"/>
    <property type="gene ID" value="RSKR_0000460400"/>
</dbReference>